<keyword evidence="2" id="KW-0436">Ligase</keyword>
<evidence type="ECO:0000313" key="11">
    <source>
        <dbReference type="EMBL" id="GAX76990.1"/>
    </source>
</evidence>
<dbReference type="SMART" id="SM00946">
    <property type="entry name" value="ProRS-C_1"/>
    <property type="match status" value="1"/>
</dbReference>
<evidence type="ECO:0000256" key="2">
    <source>
        <dbReference type="ARBA" id="ARBA00022598"/>
    </source>
</evidence>
<dbReference type="FunFam" id="3.30.930.10:FF:000007">
    <property type="entry name" value="Bifunctional glutamate/proline--tRNA ligase"/>
    <property type="match status" value="1"/>
</dbReference>
<reference evidence="11 12" key="1">
    <citation type="submission" date="2017-08" db="EMBL/GenBank/DDBJ databases">
        <title>Acidophilic green algal genome provides insights into adaptation to an acidic environment.</title>
        <authorList>
            <person name="Hirooka S."/>
            <person name="Hirose Y."/>
            <person name="Kanesaki Y."/>
            <person name="Higuchi S."/>
            <person name="Fujiwara T."/>
            <person name="Onuma R."/>
            <person name="Era A."/>
            <person name="Ohbayashi R."/>
            <person name="Uzuka A."/>
            <person name="Nozaki H."/>
            <person name="Yoshikawa H."/>
            <person name="Miyagishima S.Y."/>
        </authorList>
    </citation>
    <scope>NUCLEOTIDE SEQUENCE [LARGE SCALE GENOMIC DNA]</scope>
    <source>
        <strain evidence="11 12">NIES-2499</strain>
    </source>
</reference>
<dbReference type="InterPro" id="IPR004499">
    <property type="entry name" value="Pro-tRNA-ligase_IIa_arc-type"/>
</dbReference>
<dbReference type="AlphaFoldDB" id="A0A250X2L0"/>
<evidence type="ECO:0000256" key="1">
    <source>
        <dbReference type="ARBA" id="ARBA00012831"/>
    </source>
</evidence>
<protein>
    <recommendedName>
        <fullName evidence="1">proline--tRNA ligase</fullName>
        <ecNumber evidence="1">6.1.1.15</ecNumber>
    </recommendedName>
    <alternativeName>
        <fullName evidence="7">Prolyl-tRNA synthetase</fullName>
    </alternativeName>
</protein>
<gene>
    <name evidence="11" type="ORF">CEUSTIGMA_g4437.t1</name>
</gene>
<dbReference type="EC" id="6.1.1.15" evidence="1"/>
<dbReference type="GO" id="GO:0006433">
    <property type="term" value="P:prolyl-tRNA aminoacylation"/>
    <property type="evidence" value="ECO:0007669"/>
    <property type="project" value="InterPro"/>
</dbReference>
<dbReference type="Pfam" id="PF09180">
    <property type="entry name" value="ProRS-C_1"/>
    <property type="match status" value="1"/>
</dbReference>
<evidence type="ECO:0000259" key="10">
    <source>
        <dbReference type="PROSITE" id="PS50862"/>
    </source>
</evidence>
<evidence type="ECO:0000256" key="7">
    <source>
        <dbReference type="ARBA" id="ARBA00029731"/>
    </source>
</evidence>
<name>A0A250X2L0_9CHLO</name>
<dbReference type="Pfam" id="PF00587">
    <property type="entry name" value="tRNA-synt_2b"/>
    <property type="match status" value="1"/>
</dbReference>
<dbReference type="PROSITE" id="PS50862">
    <property type="entry name" value="AA_TRNA_LIGASE_II"/>
    <property type="match status" value="1"/>
</dbReference>
<organism evidence="11 12">
    <name type="scientific">Chlamydomonas eustigma</name>
    <dbReference type="NCBI Taxonomy" id="1157962"/>
    <lineage>
        <taxon>Eukaryota</taxon>
        <taxon>Viridiplantae</taxon>
        <taxon>Chlorophyta</taxon>
        <taxon>core chlorophytes</taxon>
        <taxon>Chlorophyceae</taxon>
        <taxon>CS clade</taxon>
        <taxon>Chlamydomonadales</taxon>
        <taxon>Chlamydomonadaceae</taxon>
        <taxon>Chlamydomonas</taxon>
    </lineage>
</organism>
<dbReference type="FunFam" id="3.40.50.800:FF:000005">
    <property type="entry name" value="bifunctional glutamate/proline--tRNA ligase"/>
    <property type="match status" value="1"/>
</dbReference>
<dbReference type="InterPro" id="IPR033721">
    <property type="entry name" value="ProRS_core_arch_euk"/>
</dbReference>
<dbReference type="CDD" id="cd00862">
    <property type="entry name" value="ProRS_anticodon_zinc"/>
    <property type="match status" value="1"/>
</dbReference>
<feature type="domain" description="Aminoacyl-transfer RNA synthetases class-II family profile" evidence="10">
    <location>
        <begin position="151"/>
        <end position="391"/>
    </location>
</feature>
<dbReference type="GO" id="GO:0005524">
    <property type="term" value="F:ATP binding"/>
    <property type="evidence" value="ECO:0007669"/>
    <property type="project" value="UniProtKB-KW"/>
</dbReference>
<evidence type="ECO:0000313" key="12">
    <source>
        <dbReference type="Proteomes" id="UP000232323"/>
    </source>
</evidence>
<dbReference type="InterPro" id="IPR017449">
    <property type="entry name" value="Pro-tRNA_synth_II"/>
</dbReference>
<evidence type="ECO:0000256" key="4">
    <source>
        <dbReference type="ARBA" id="ARBA00022840"/>
    </source>
</evidence>
<dbReference type="Gene3D" id="3.30.930.10">
    <property type="entry name" value="Bira Bifunctional Protein, Domain 2"/>
    <property type="match status" value="1"/>
</dbReference>
<keyword evidence="5" id="KW-0648">Protein biosynthesis</keyword>
<evidence type="ECO:0000256" key="6">
    <source>
        <dbReference type="ARBA" id="ARBA00023146"/>
    </source>
</evidence>
<evidence type="ECO:0000256" key="5">
    <source>
        <dbReference type="ARBA" id="ARBA00022917"/>
    </source>
</evidence>
<dbReference type="InterPro" id="IPR002316">
    <property type="entry name" value="Pro-tRNA-ligase_IIa"/>
</dbReference>
<keyword evidence="3" id="KW-0547">Nucleotide-binding</keyword>
<comment type="caution">
    <text evidence="11">The sequence shown here is derived from an EMBL/GenBank/DDBJ whole genome shotgun (WGS) entry which is preliminary data.</text>
</comment>
<dbReference type="InterPro" id="IPR036621">
    <property type="entry name" value="Anticodon-bd_dom_sf"/>
</dbReference>
<dbReference type="SUPFAM" id="SSF55681">
    <property type="entry name" value="Class II aaRS and biotin synthetases"/>
    <property type="match status" value="1"/>
</dbReference>
<dbReference type="EMBL" id="BEGY01000021">
    <property type="protein sequence ID" value="GAX76990.1"/>
    <property type="molecule type" value="Genomic_DNA"/>
</dbReference>
<dbReference type="Proteomes" id="UP000232323">
    <property type="component" value="Unassembled WGS sequence"/>
</dbReference>
<dbReference type="GO" id="GO:0017101">
    <property type="term" value="C:aminoacyl-tRNA synthetase multienzyme complex"/>
    <property type="evidence" value="ECO:0007669"/>
    <property type="project" value="TreeGrafter"/>
</dbReference>
<dbReference type="FunFam" id="3.30.110.30:FF:000001">
    <property type="entry name" value="Bifunctional glutamate/proline--tRNA ligase"/>
    <property type="match status" value="1"/>
</dbReference>
<dbReference type="PANTHER" id="PTHR43382">
    <property type="entry name" value="PROLYL-TRNA SYNTHETASE"/>
    <property type="match status" value="1"/>
</dbReference>
<dbReference type="OrthoDB" id="1350766at2759"/>
<dbReference type="InterPro" id="IPR004154">
    <property type="entry name" value="Anticodon-bd"/>
</dbReference>
<keyword evidence="4" id="KW-0067">ATP-binding</keyword>
<evidence type="ECO:0000256" key="9">
    <source>
        <dbReference type="SAM" id="MobiDB-lite"/>
    </source>
</evidence>
<dbReference type="HAMAP" id="MF_01571">
    <property type="entry name" value="Pro_tRNA_synth_type3"/>
    <property type="match status" value="1"/>
</dbReference>
<dbReference type="SUPFAM" id="SSF52954">
    <property type="entry name" value="Class II aaRS ABD-related"/>
    <property type="match status" value="1"/>
</dbReference>
<accession>A0A250X2L0</accession>
<dbReference type="Pfam" id="PF03129">
    <property type="entry name" value="HGTP_anticodon"/>
    <property type="match status" value="1"/>
</dbReference>
<dbReference type="GO" id="GO:0005737">
    <property type="term" value="C:cytoplasm"/>
    <property type="evidence" value="ECO:0007669"/>
    <property type="project" value="InterPro"/>
</dbReference>
<dbReference type="Gene3D" id="3.40.50.800">
    <property type="entry name" value="Anticodon-binding domain"/>
    <property type="match status" value="1"/>
</dbReference>
<dbReference type="PRINTS" id="PR01046">
    <property type="entry name" value="TRNASYNTHPRO"/>
</dbReference>
<proteinExistence type="inferred from homology"/>
<dbReference type="Gene3D" id="3.30.110.30">
    <property type="entry name" value="C-terminal domain of ProRS"/>
    <property type="match status" value="1"/>
</dbReference>
<dbReference type="InterPro" id="IPR002314">
    <property type="entry name" value="aa-tRNA-synt_IIb"/>
</dbReference>
<dbReference type="SUPFAM" id="SSF64586">
    <property type="entry name" value="C-terminal domain of ProRS"/>
    <property type="match status" value="1"/>
</dbReference>
<evidence type="ECO:0000256" key="3">
    <source>
        <dbReference type="ARBA" id="ARBA00022741"/>
    </source>
</evidence>
<dbReference type="NCBIfam" id="TIGR00408">
    <property type="entry name" value="proS_fam_I"/>
    <property type="match status" value="1"/>
</dbReference>
<dbReference type="InterPro" id="IPR006195">
    <property type="entry name" value="aa-tRNA-synth_II"/>
</dbReference>
<evidence type="ECO:0000256" key="8">
    <source>
        <dbReference type="ARBA" id="ARBA00047671"/>
    </source>
</evidence>
<feature type="region of interest" description="Disordered" evidence="9">
    <location>
        <begin position="69"/>
        <end position="112"/>
    </location>
</feature>
<dbReference type="GO" id="GO:0004827">
    <property type="term" value="F:proline-tRNA ligase activity"/>
    <property type="evidence" value="ECO:0007669"/>
    <property type="project" value="UniProtKB-EC"/>
</dbReference>
<keyword evidence="12" id="KW-1185">Reference proteome</keyword>
<feature type="compositionally biased region" description="Basic and acidic residues" evidence="9">
    <location>
        <begin position="79"/>
        <end position="94"/>
    </location>
</feature>
<dbReference type="InterPro" id="IPR045864">
    <property type="entry name" value="aa-tRNA-synth_II/BPL/LPL"/>
</dbReference>
<dbReference type="STRING" id="1157962.A0A250X2L0"/>
<sequence>MLRETIGMLRELTTKLFPFLVSSAKSYRPWAGSSQFPGTCSYLGYLSSSSKLYRTSVMAEEAAKNLSEVTLGETTTAPAREKKEKKEKAPKEPKPVQPAQAEGGKKKETKLGLSASKQENFSEWYSELVVSSELISYYDVSGCYILRPWAYAMWEVVQSFFDGKIKAMGVQNAYFPLFITEDVLNTEKDHVEGFAPEVAWVTRCGNAEMDKPIAIRPTSETVMYPYFAQWIRSHRDLPLRLNQWTNVVRWEFKYPTPFIRSREFLWQEGHTAFANQEEANQEVLDILELYRRVYEEILAVPVTKGRKSKKEQFAGAAYTTTVEAFIPETGKGIQGATSHHLGQNFSKMFGIEFEDEERNKVHAWQNSWGLTTRSLGVMIMTHSDNKGLVLPPKAAPKQIVLIPIPNSKTSDEVISEICNKIDTFKRQLEDAGVRVVTDMRLNYTPGWKYNHWELRGVPLRLELGPKDIENKGVVVVRRDTGVKETVSWDDVAARVPQLLDQMQAEMLANATAKYQACIEKVTTWDAFMTALDNKHMVLAPWADEEEVEEDVKKRSVTPDAMGAKTLCIPFNQPELPEGTLCFASGKPAKNWALWGRSY</sequence>
<keyword evidence="6" id="KW-0030">Aminoacyl-tRNA synthetase</keyword>
<comment type="catalytic activity">
    <reaction evidence="8">
        <text>tRNA(Pro) + L-proline + ATP = L-prolyl-tRNA(Pro) + AMP + diphosphate</text>
        <dbReference type="Rhea" id="RHEA:14305"/>
        <dbReference type="Rhea" id="RHEA-COMP:9700"/>
        <dbReference type="Rhea" id="RHEA-COMP:9702"/>
        <dbReference type="ChEBI" id="CHEBI:30616"/>
        <dbReference type="ChEBI" id="CHEBI:33019"/>
        <dbReference type="ChEBI" id="CHEBI:60039"/>
        <dbReference type="ChEBI" id="CHEBI:78442"/>
        <dbReference type="ChEBI" id="CHEBI:78532"/>
        <dbReference type="ChEBI" id="CHEBI:456215"/>
        <dbReference type="EC" id="6.1.1.15"/>
    </reaction>
</comment>
<dbReference type="PANTHER" id="PTHR43382:SF2">
    <property type="entry name" value="BIFUNCTIONAL GLUTAMATE_PROLINE--TRNA LIGASE"/>
    <property type="match status" value="1"/>
</dbReference>
<dbReference type="CDD" id="cd00778">
    <property type="entry name" value="ProRS_core_arch_euk"/>
    <property type="match status" value="1"/>
</dbReference>
<dbReference type="InterPro" id="IPR016061">
    <property type="entry name" value="Pro-tRNA_ligase_II_C"/>
</dbReference>